<dbReference type="InterPro" id="IPR004869">
    <property type="entry name" value="MMPL_dom"/>
</dbReference>
<dbReference type="eggNOG" id="COG4258">
    <property type="taxonomic scope" value="Bacteria"/>
</dbReference>
<dbReference type="PANTHER" id="PTHR33406">
    <property type="entry name" value="MEMBRANE PROTEIN MJ1562-RELATED"/>
    <property type="match status" value="1"/>
</dbReference>
<dbReference type="Gene3D" id="1.20.1640.10">
    <property type="entry name" value="Multidrug efflux transporter AcrB transmembrane domain"/>
    <property type="match status" value="2"/>
</dbReference>
<keyword evidence="2" id="KW-1003">Cell membrane</keyword>
<evidence type="ECO:0000256" key="4">
    <source>
        <dbReference type="ARBA" id="ARBA00022989"/>
    </source>
</evidence>
<dbReference type="Proteomes" id="UP000029227">
    <property type="component" value="Unassembled WGS sequence"/>
</dbReference>
<evidence type="ECO:0000256" key="5">
    <source>
        <dbReference type="ARBA" id="ARBA00023136"/>
    </source>
</evidence>
<feature type="transmembrane region" description="Helical" evidence="6">
    <location>
        <begin position="244"/>
        <end position="263"/>
    </location>
</feature>
<evidence type="ECO:0000256" key="1">
    <source>
        <dbReference type="ARBA" id="ARBA00004651"/>
    </source>
</evidence>
<feature type="transmembrane region" description="Helical" evidence="6">
    <location>
        <begin position="631"/>
        <end position="649"/>
    </location>
</feature>
<dbReference type="AlphaFoldDB" id="A0A090QKX0"/>
<comment type="subcellular location">
    <subcellularLocation>
        <location evidence="1">Cell membrane</location>
        <topology evidence="1">Multi-pass membrane protein</topology>
    </subcellularLocation>
</comment>
<dbReference type="PANTHER" id="PTHR33406:SF13">
    <property type="entry name" value="MEMBRANE PROTEIN YDFJ"/>
    <property type="match status" value="1"/>
</dbReference>
<gene>
    <name evidence="8" type="ORF">JCM19237_5347</name>
</gene>
<evidence type="ECO:0000256" key="3">
    <source>
        <dbReference type="ARBA" id="ARBA00022692"/>
    </source>
</evidence>
<dbReference type="EMBL" id="BBMN01000001">
    <property type="protein sequence ID" value="GAL02454.1"/>
    <property type="molecule type" value="Genomic_DNA"/>
</dbReference>
<keyword evidence="3 6" id="KW-0812">Transmembrane</keyword>
<accession>A0A090QKX0</accession>
<sequence>MLAVWVVLGMQVIRPLMQGHSALPIDTNILALLPENRQDPAAQAAFDQVATSMSDKVVFVVGSDNSTQALSAANDFAKQIATLGLFADISAKMSESQQQAWGKLYFPHRAQFLTDEQQARLASNPASQVQRVIQAVYNPFSGVTGQELAADPFLLFREFMSQLTGSSSAVTLQQGYLTAKYQGKTYVLITADLAGSAYSMALHDKLPALNQIEAQIRKQFDVDVLHTGVIFYAAHGTESAKSEISTIGVGSLVGVIILLLLVYRSALPLGLALLSIGCGLVAAFVVTVAVFGKVHLFSLVFGASLIGVSIDYALHFLTDRLAAGKQWQARTGLQHIVAAVSLGLLMSLIGYLCMMIAPFPGLQQLSLFSAVGLLAAYATVMCWYPVLAARPGKIVALPLVSAMRVWLRLWSMPSVRWGLPALCLLVAVVGLSRSGYDDDIRQLQALPGDLKQQEETIKAITGLHGGQQMLLVQAPTEQALLTQLGKVDAQLKQFVEDGVLGGYQSLHSYLPSAQAQAKNYQLVEHLYDQQGAALAAQLQLKQAVELDADFLPLTPTAFLQSPASAPLRFLWLGNIAGHPASVVMLKDIHDAKAVQAYVAKARTQGQTLTYLDKAQEVSSIFAEYRVRISELLLAAVGVIYLILVVRYGWLRALRVIAPPAIASIVGLGITGFTGTPLNLFNLLGLFLILGIGIDYTLFFAEQGRTAQAGQSEKTAQQENNPPEQGSVYSTLLAITLSA</sequence>
<evidence type="ECO:0000256" key="6">
    <source>
        <dbReference type="SAM" id="Phobius"/>
    </source>
</evidence>
<name>A0A090QKX0_9GAMM</name>
<evidence type="ECO:0000313" key="9">
    <source>
        <dbReference type="Proteomes" id="UP000029227"/>
    </source>
</evidence>
<dbReference type="SUPFAM" id="SSF82866">
    <property type="entry name" value="Multidrug efflux transporter AcrB transmembrane domain"/>
    <property type="match status" value="2"/>
</dbReference>
<evidence type="ECO:0000256" key="2">
    <source>
        <dbReference type="ARBA" id="ARBA00022475"/>
    </source>
</evidence>
<proteinExistence type="predicted"/>
<dbReference type="Pfam" id="PF03176">
    <property type="entry name" value="MMPL"/>
    <property type="match status" value="1"/>
</dbReference>
<evidence type="ECO:0000313" key="8">
    <source>
        <dbReference type="EMBL" id="GAL02454.1"/>
    </source>
</evidence>
<feature type="transmembrane region" description="Helical" evidence="6">
    <location>
        <begin position="335"/>
        <end position="359"/>
    </location>
</feature>
<keyword evidence="5 6" id="KW-0472">Membrane</keyword>
<comment type="caution">
    <text evidence="8">The sequence shown here is derived from an EMBL/GenBank/DDBJ whole genome shotgun (WGS) entry which is preliminary data.</text>
</comment>
<dbReference type="InterPro" id="IPR050545">
    <property type="entry name" value="Mycobact_MmpL"/>
</dbReference>
<feature type="transmembrane region" description="Helical" evidence="6">
    <location>
        <begin position="655"/>
        <end position="672"/>
    </location>
</feature>
<feature type="transmembrane region" description="Helical" evidence="6">
    <location>
        <begin position="365"/>
        <end position="387"/>
    </location>
</feature>
<feature type="transmembrane region" description="Helical" evidence="6">
    <location>
        <begin position="296"/>
        <end position="314"/>
    </location>
</feature>
<keyword evidence="4 6" id="KW-1133">Transmembrane helix</keyword>
<protein>
    <submittedName>
        <fullName evidence="8">Membrane protein</fullName>
    </submittedName>
</protein>
<evidence type="ECO:0000259" key="7">
    <source>
        <dbReference type="Pfam" id="PF03176"/>
    </source>
</evidence>
<dbReference type="STRING" id="754436.JCM19237_5347"/>
<feature type="transmembrane region" description="Helical" evidence="6">
    <location>
        <begin position="270"/>
        <end position="290"/>
    </location>
</feature>
<feature type="transmembrane region" description="Helical" evidence="6">
    <location>
        <begin position="679"/>
        <end position="700"/>
    </location>
</feature>
<reference evidence="8 9" key="1">
    <citation type="journal article" date="2014" name="Genome Announc.">
        <title>Draft Genome Sequences of Two Vibrionaceae Species, Vibrio ponticus C121 and Photobacterium aphoticum C119, Isolated as Coral Reef Microbiota.</title>
        <authorList>
            <person name="Al-saari N."/>
            <person name="Meirelles P.M."/>
            <person name="Mino S."/>
            <person name="Suda W."/>
            <person name="Oshima K."/>
            <person name="Hattori M."/>
            <person name="Ohkuma M."/>
            <person name="Thompson F.L."/>
            <person name="Gomez-Gil B."/>
            <person name="Sawabe T."/>
            <person name="Sawabe T."/>
        </authorList>
    </citation>
    <scope>NUCLEOTIDE SEQUENCE [LARGE SCALE GENOMIC DNA]</scope>
    <source>
        <strain evidence="8 9">JCM 19237</strain>
    </source>
</reference>
<organism evidence="8 9">
    <name type="scientific">Photobacterium aphoticum</name>
    <dbReference type="NCBI Taxonomy" id="754436"/>
    <lineage>
        <taxon>Bacteria</taxon>
        <taxon>Pseudomonadati</taxon>
        <taxon>Pseudomonadota</taxon>
        <taxon>Gammaproteobacteria</taxon>
        <taxon>Vibrionales</taxon>
        <taxon>Vibrionaceae</taxon>
        <taxon>Photobacterium</taxon>
    </lineage>
</organism>
<feature type="domain" description="Membrane transport protein MMPL" evidence="7">
    <location>
        <begin position="183"/>
        <end position="406"/>
    </location>
</feature>
<dbReference type="GO" id="GO:0005886">
    <property type="term" value="C:plasma membrane"/>
    <property type="evidence" value="ECO:0007669"/>
    <property type="project" value="UniProtKB-SubCell"/>
</dbReference>